<evidence type="ECO:0000256" key="2">
    <source>
        <dbReference type="ARBA" id="ARBA00007293"/>
    </source>
</evidence>
<comment type="caution">
    <text evidence="7">The sequence shown here is derived from an EMBL/GenBank/DDBJ whole genome shotgun (WGS) entry which is preliminary data.</text>
</comment>
<proteinExistence type="inferred from homology"/>
<dbReference type="GO" id="GO:0006914">
    <property type="term" value="P:autophagy"/>
    <property type="evidence" value="ECO:0007669"/>
    <property type="project" value="UniProtKB-KW"/>
</dbReference>
<evidence type="ECO:0000256" key="1">
    <source>
        <dbReference type="ARBA" id="ARBA00004370"/>
    </source>
</evidence>
<dbReference type="Gene3D" id="3.10.20.90">
    <property type="entry name" value="Phosphatidylinositol 3-kinase Catalytic Subunit, Chain A, domain 1"/>
    <property type="match status" value="1"/>
</dbReference>
<accession>A0A813Y3M2</accession>
<evidence type="ECO:0000313" key="7">
    <source>
        <dbReference type="EMBL" id="CAF0877691.1"/>
    </source>
</evidence>
<dbReference type="InterPro" id="IPR004241">
    <property type="entry name" value="Atg8-like"/>
</dbReference>
<dbReference type="InterPro" id="IPR029071">
    <property type="entry name" value="Ubiquitin-like_domsf"/>
</dbReference>
<keyword evidence="8" id="KW-1185">Reference proteome</keyword>
<organism evidence="7 8">
    <name type="scientific">Brachionus calyciflorus</name>
    <dbReference type="NCBI Taxonomy" id="104777"/>
    <lineage>
        <taxon>Eukaryota</taxon>
        <taxon>Metazoa</taxon>
        <taxon>Spiralia</taxon>
        <taxon>Gnathifera</taxon>
        <taxon>Rotifera</taxon>
        <taxon>Eurotatoria</taxon>
        <taxon>Monogononta</taxon>
        <taxon>Pseudotrocha</taxon>
        <taxon>Ploima</taxon>
        <taxon>Brachionidae</taxon>
        <taxon>Brachionus</taxon>
    </lineage>
</organism>
<dbReference type="AlphaFoldDB" id="A0A813Y3M2"/>
<evidence type="ECO:0008006" key="9">
    <source>
        <dbReference type="Google" id="ProtNLM"/>
    </source>
</evidence>
<evidence type="ECO:0000256" key="5">
    <source>
        <dbReference type="PIRSR" id="PIRSR604241-50"/>
    </source>
</evidence>
<dbReference type="OrthoDB" id="285394at2759"/>
<evidence type="ECO:0000256" key="4">
    <source>
        <dbReference type="ARBA" id="ARBA00023288"/>
    </source>
</evidence>
<evidence type="ECO:0000256" key="6">
    <source>
        <dbReference type="RuleBase" id="RU004384"/>
    </source>
</evidence>
<dbReference type="GO" id="GO:0016020">
    <property type="term" value="C:membrane"/>
    <property type="evidence" value="ECO:0007669"/>
    <property type="project" value="UniProtKB-SubCell"/>
</dbReference>
<comment type="subcellular location">
    <subcellularLocation>
        <location evidence="1">Membrane</location>
    </subcellularLocation>
</comment>
<evidence type="ECO:0000313" key="8">
    <source>
        <dbReference type="Proteomes" id="UP000663879"/>
    </source>
</evidence>
<keyword evidence="6" id="KW-0072">Autophagy</keyword>
<protein>
    <recommendedName>
        <fullName evidence="9">Autophagy-related protein</fullName>
    </recommendedName>
</protein>
<keyword evidence="3" id="KW-0472">Membrane</keyword>
<reference evidence="7" key="1">
    <citation type="submission" date="2021-02" db="EMBL/GenBank/DDBJ databases">
        <authorList>
            <person name="Nowell W R."/>
        </authorList>
    </citation>
    <scope>NUCLEOTIDE SEQUENCE</scope>
    <source>
        <strain evidence="7">Ploen Becks lab</strain>
    </source>
</reference>
<name>A0A813Y3M2_9BILA</name>
<dbReference type="Proteomes" id="UP000663879">
    <property type="component" value="Unassembled WGS sequence"/>
</dbReference>
<comment type="similarity">
    <text evidence="2 6">Belongs to the ATG8 family.</text>
</comment>
<dbReference type="SUPFAM" id="SSF54236">
    <property type="entry name" value="Ubiquitin-like"/>
    <property type="match status" value="1"/>
</dbReference>
<keyword evidence="4 5" id="KW-0449">Lipoprotein</keyword>
<sequence>MRIEYKEKNSLEKRLRDSQELLKKYPDRVPIVLEKRKNRSWNPFHHETNGLIELKNNKFLAPKDLTVGQFFHIVRKNLNLRPDEALYFFINNKMPLLTASLGSIYREEHDQDQFLYVLYSQEETFG</sequence>
<gene>
    <name evidence="7" type="ORF">OXX778_LOCUS10254</name>
</gene>
<dbReference type="EMBL" id="CAJNOC010001603">
    <property type="protein sequence ID" value="CAF0877691.1"/>
    <property type="molecule type" value="Genomic_DNA"/>
</dbReference>
<feature type="lipid moiety-binding region" description="Phosphatidylserine amidated glycine; alternate" evidence="5">
    <location>
        <position position="126"/>
    </location>
</feature>
<evidence type="ECO:0000256" key="3">
    <source>
        <dbReference type="ARBA" id="ARBA00023136"/>
    </source>
</evidence>
<dbReference type="Pfam" id="PF02991">
    <property type="entry name" value="ATG8"/>
    <property type="match status" value="1"/>
</dbReference>
<dbReference type="PANTHER" id="PTHR10969">
    <property type="entry name" value="MICROTUBULE-ASSOCIATED PROTEINS 1A/1B LIGHT CHAIN 3-RELATED"/>
    <property type="match status" value="1"/>
</dbReference>